<feature type="transmembrane region" description="Helical" evidence="3">
    <location>
        <begin position="744"/>
        <end position="765"/>
    </location>
</feature>
<accession>A0A1R2CTT2</accession>
<keyword evidence="1" id="KW-0880">Kelch repeat</keyword>
<keyword evidence="3" id="KW-1133">Transmembrane helix</keyword>
<dbReference type="OrthoDB" id="288452at2759"/>
<gene>
    <name evidence="5" type="ORF">SteCoe_4849</name>
</gene>
<evidence type="ECO:0000259" key="4">
    <source>
        <dbReference type="Pfam" id="PF07699"/>
    </source>
</evidence>
<dbReference type="InterPro" id="IPR011641">
    <property type="entry name" value="Tyr-kin_ephrin_A/B_rcpt-like"/>
</dbReference>
<dbReference type="InterPro" id="IPR009030">
    <property type="entry name" value="Growth_fac_rcpt_cys_sf"/>
</dbReference>
<dbReference type="PANTHER" id="PTHR46093">
    <property type="entry name" value="ACYL-COA-BINDING DOMAIN-CONTAINING PROTEIN 5"/>
    <property type="match status" value="1"/>
</dbReference>
<feature type="domain" description="Tyrosine-protein kinase ephrin type A/B receptor-like" evidence="4">
    <location>
        <begin position="636"/>
        <end position="683"/>
    </location>
</feature>
<dbReference type="SUPFAM" id="SSF117281">
    <property type="entry name" value="Kelch motif"/>
    <property type="match status" value="2"/>
</dbReference>
<dbReference type="SMART" id="SM01411">
    <property type="entry name" value="Ephrin_rec_like"/>
    <property type="match status" value="2"/>
</dbReference>
<proteinExistence type="predicted"/>
<dbReference type="PANTHER" id="PTHR46093:SF18">
    <property type="entry name" value="FIBRONECTIN TYPE-III DOMAIN-CONTAINING PROTEIN"/>
    <property type="match status" value="1"/>
</dbReference>
<feature type="transmembrane region" description="Helical" evidence="3">
    <location>
        <begin position="1051"/>
        <end position="1075"/>
    </location>
</feature>
<dbReference type="Gene3D" id="2.10.50.10">
    <property type="entry name" value="Tumor Necrosis Factor Receptor, subunit A, domain 2"/>
    <property type="match status" value="1"/>
</dbReference>
<reference evidence="5 6" key="1">
    <citation type="submission" date="2016-11" db="EMBL/GenBank/DDBJ databases">
        <title>The macronuclear genome of Stentor coeruleus: a giant cell with tiny introns.</title>
        <authorList>
            <person name="Slabodnick M."/>
            <person name="Ruby J.G."/>
            <person name="Reiff S.B."/>
            <person name="Swart E.C."/>
            <person name="Gosai S."/>
            <person name="Prabakaran S."/>
            <person name="Witkowska E."/>
            <person name="Larue G.E."/>
            <person name="Fisher S."/>
            <person name="Freeman R.M."/>
            <person name="Gunawardena J."/>
            <person name="Chu W."/>
            <person name="Stover N.A."/>
            <person name="Gregory B.D."/>
            <person name="Nowacki M."/>
            <person name="Derisi J."/>
            <person name="Roy S.W."/>
            <person name="Marshall W.F."/>
            <person name="Sood P."/>
        </authorList>
    </citation>
    <scope>NUCLEOTIDE SEQUENCE [LARGE SCALE GENOMIC DNA]</scope>
    <source>
        <strain evidence="5">WM001</strain>
    </source>
</reference>
<keyword evidence="3" id="KW-0812">Transmembrane</keyword>
<dbReference type="InterPro" id="IPR015915">
    <property type="entry name" value="Kelch-typ_b-propeller"/>
</dbReference>
<comment type="caution">
    <text evidence="5">The sequence shown here is derived from an EMBL/GenBank/DDBJ whole genome shotgun (WGS) entry which is preliminary data.</text>
</comment>
<dbReference type="Gene3D" id="2.120.10.80">
    <property type="entry name" value="Kelch-type beta propeller"/>
    <property type="match status" value="2"/>
</dbReference>
<dbReference type="Pfam" id="PF07699">
    <property type="entry name" value="Ephrin_rec_like"/>
    <property type="match status" value="1"/>
</dbReference>
<dbReference type="Proteomes" id="UP000187209">
    <property type="component" value="Unassembled WGS sequence"/>
</dbReference>
<keyword evidence="6" id="KW-1185">Reference proteome</keyword>
<evidence type="ECO:0000256" key="3">
    <source>
        <dbReference type="SAM" id="Phobius"/>
    </source>
</evidence>
<dbReference type="EMBL" id="MPUH01000062">
    <property type="protein sequence ID" value="OMJ92402.1"/>
    <property type="molecule type" value="Genomic_DNA"/>
</dbReference>
<dbReference type="AlphaFoldDB" id="A0A1R2CTT2"/>
<dbReference type="Pfam" id="PF24681">
    <property type="entry name" value="Kelch_KLHDC2_KLHL20_DRC7"/>
    <property type="match status" value="1"/>
</dbReference>
<organism evidence="5 6">
    <name type="scientific">Stentor coeruleus</name>
    <dbReference type="NCBI Taxonomy" id="5963"/>
    <lineage>
        <taxon>Eukaryota</taxon>
        <taxon>Sar</taxon>
        <taxon>Alveolata</taxon>
        <taxon>Ciliophora</taxon>
        <taxon>Postciliodesmatophora</taxon>
        <taxon>Heterotrichea</taxon>
        <taxon>Heterotrichida</taxon>
        <taxon>Stentoridae</taxon>
        <taxon>Stentor</taxon>
    </lineage>
</organism>
<feature type="transmembrane region" description="Helical" evidence="3">
    <location>
        <begin position="796"/>
        <end position="816"/>
    </location>
</feature>
<evidence type="ECO:0000256" key="1">
    <source>
        <dbReference type="ARBA" id="ARBA00022441"/>
    </source>
</evidence>
<sequence length="1126" mass="129014">MIYLALKTITLATVIILVSTIEYSQLPLSKLGPSARKFSSLAFNTQNNTLFLFGGEGDIYHDDLWTYTIEDRKWEYLNVFSDTPGMNYLGKRYQAGIFFRKKNSQLCVYGGKDDKKIYSDILCYHLETMSWEHQKTLNAPGLLYEFAFCYYEDSGSDFFAIAGFSIFTSEIEVNILDIENWIWTKVEWDIDKFMPKEKFDLTQTQILMTYVNGTLIIPVFSHKITSQFVMVLDLSMMVIRKVSSIIPNYLSALPNSLSLTYINNTFIIIFDSNLILHSTFSYIEFIWHSSTTSFQTNEKASVLCYENNCFSFGGIKDNTIINSLEQWYINDPYNITINILYDNYLTPKPRISHAMNTIHGDIIMFGGRDKSNFYNDLWKYNVRKGLWNAMRYEGIPPTARADFGSDVEGDAFFVWGGEDENGFKNDIFVYNGYNDMWNFIESRSVVMPSKRKNACIIAAMPVMYIFGGVDDNGLCEDLWSFHFNNLSYVKIKDIDPIEKPRCFFKNNDFTILGGNTITYFSLKVLKKITSTVNIPIDSTIIQMNNFYAFIGGLGFSQGSYSPLLQTYGLNEDFTLKLPEPLHNSASVYYNKSLYIFSGQGYTPSFYPIPSLSPIPRFAKLDLHDLCINKSCSVSCGKSFNSQDYNCIICPEGTFWNYQGTVKCEPCSAGFFNPFQGGTSILQCYPCPEGTFSNKPGAKMCKMCSPEDYCPIASINPIKNTHSPRQQTMESEKIVFENQYRPYPFWPLTYAIFIGLIIVGLICICVPKMRDKIRKIDIFSQYHNCKEGEYIKITKNILGAIATLLYIACAVFVAGIISSCFILNNEEEIKSLIPTELLMGQQSKINFKFQIFLNDFRGVCEKLFNEYDNYHDKNIDYEKPIKNVCDQNFDITIQGISKTKDEMKCFNINQRTCHIIYECKGCQISKDASIKIDINERLVYVTGISVNFTFYSDNEDENTQVYSEINASKGKILIGPEPSEFILTMIPSYYYSETNNDAGYKGYYVSQDVQTKPGSQNTIENMPFNFHVGLKISLSKIDNALVSHIRYRHSRIMILSLLIGTLAGLFNLFGSSLSYFELWRLLKNKNITQTRDFDHIRSQNEALSEMQFHELVADNSGRNEENVSPSK</sequence>
<keyword evidence="2" id="KW-0677">Repeat</keyword>
<dbReference type="SUPFAM" id="SSF57184">
    <property type="entry name" value="Growth factor receptor domain"/>
    <property type="match status" value="1"/>
</dbReference>
<protein>
    <recommendedName>
        <fullName evidence="4">Tyrosine-protein kinase ephrin type A/B receptor-like domain-containing protein</fullName>
    </recommendedName>
</protein>
<keyword evidence="3" id="KW-0472">Membrane</keyword>
<evidence type="ECO:0000313" key="5">
    <source>
        <dbReference type="EMBL" id="OMJ92402.1"/>
    </source>
</evidence>
<evidence type="ECO:0000256" key="2">
    <source>
        <dbReference type="ARBA" id="ARBA00022737"/>
    </source>
</evidence>
<name>A0A1R2CTT2_9CILI</name>
<evidence type="ECO:0000313" key="6">
    <source>
        <dbReference type="Proteomes" id="UP000187209"/>
    </source>
</evidence>